<dbReference type="EMBL" id="CP000518">
    <property type="protein sequence ID" value="ABL93827.1"/>
    <property type="molecule type" value="Genomic_DNA"/>
</dbReference>
<reference evidence="2" key="1">
    <citation type="submission" date="2006-12" db="EMBL/GenBank/DDBJ databases">
        <title>Complete sequence of chromosome of Mycobacterium sp. KMS.</title>
        <authorList>
            <consortium name="US DOE Joint Genome Institute"/>
            <person name="Copeland A."/>
            <person name="Lucas S."/>
            <person name="Lapidus A."/>
            <person name="Barry K."/>
            <person name="Detter J.C."/>
            <person name="Glavina del Rio T."/>
            <person name="Hammon N."/>
            <person name="Israni S."/>
            <person name="Dalin E."/>
            <person name="Tice H."/>
            <person name="Pitluck S."/>
            <person name="Kiss H."/>
            <person name="Brettin T."/>
            <person name="Bruce D."/>
            <person name="Han C."/>
            <person name="Tapia R."/>
            <person name="Gilna P."/>
            <person name="Schmutz J."/>
            <person name="Larimer F."/>
            <person name="Land M."/>
            <person name="Hauser L."/>
            <person name="Kyrpides N."/>
            <person name="Mikhailova N."/>
            <person name="Miller C.D."/>
            <person name="Richardson P."/>
        </authorList>
    </citation>
    <scope>NUCLEOTIDE SEQUENCE [LARGE SCALE GENOMIC DNA]</scope>
    <source>
        <strain evidence="2">KMS</strain>
    </source>
</reference>
<organism evidence="2">
    <name type="scientific">Mycobacterium sp. (strain KMS)</name>
    <dbReference type="NCBI Taxonomy" id="189918"/>
    <lineage>
        <taxon>Bacteria</taxon>
        <taxon>Bacillati</taxon>
        <taxon>Actinomycetota</taxon>
        <taxon>Actinomycetes</taxon>
        <taxon>Mycobacteriales</taxon>
        <taxon>Mycobacteriaceae</taxon>
        <taxon>Mycobacterium</taxon>
    </lineage>
</organism>
<proteinExistence type="predicted"/>
<sequence>MQLKHSHARLSLLATRMKHVTTVIPEIVCVADGSVADICGAAGPAIMRETATHAGVVAETAQSVTMQLGDVCSRRAVIRNTQLNVPTQESERIAPPRRTYASATVGSSDREVDI</sequence>
<name>A1ULW9_MYCSK</name>
<evidence type="ECO:0000313" key="2">
    <source>
        <dbReference type="EMBL" id="ABL93827.1"/>
    </source>
</evidence>
<dbReference type="KEGG" id="mkm:Mkms_4636"/>
<feature type="region of interest" description="Disordered" evidence="1">
    <location>
        <begin position="86"/>
        <end position="114"/>
    </location>
</feature>
<evidence type="ECO:0000256" key="1">
    <source>
        <dbReference type="SAM" id="MobiDB-lite"/>
    </source>
</evidence>
<accession>A1ULW9</accession>
<gene>
    <name evidence="2" type="ordered locus">Mkms_4636</name>
</gene>
<dbReference type="AlphaFoldDB" id="A1ULW9"/>
<protein>
    <submittedName>
        <fullName evidence="2">Uncharacterized protein</fullName>
    </submittedName>
</protein>
<dbReference type="HOGENOM" id="CLU_2118388_0_0_11"/>